<feature type="domain" description="N-acetyltransferase" evidence="1">
    <location>
        <begin position="15"/>
        <end position="172"/>
    </location>
</feature>
<evidence type="ECO:0000313" key="3">
    <source>
        <dbReference type="Proteomes" id="UP000244060"/>
    </source>
</evidence>
<comment type="caution">
    <text evidence="2">The sequence shown here is derived from an EMBL/GenBank/DDBJ whole genome shotgun (WGS) entry which is preliminary data.</text>
</comment>
<dbReference type="AlphaFoldDB" id="A0A2T5KEF7"/>
<name>A0A2T5KEF7_9RHOB</name>
<dbReference type="SUPFAM" id="SSF55729">
    <property type="entry name" value="Acyl-CoA N-acyltransferases (Nat)"/>
    <property type="match status" value="1"/>
</dbReference>
<dbReference type="Proteomes" id="UP000244060">
    <property type="component" value="Unassembled WGS sequence"/>
</dbReference>
<dbReference type="InterPro" id="IPR016181">
    <property type="entry name" value="Acyl_CoA_acyltransferase"/>
</dbReference>
<proteinExistence type="predicted"/>
<dbReference type="OrthoDB" id="6293260at2"/>
<evidence type="ECO:0000313" key="2">
    <source>
        <dbReference type="EMBL" id="PTR20767.1"/>
    </source>
</evidence>
<dbReference type="PROSITE" id="PS51186">
    <property type="entry name" value="GNAT"/>
    <property type="match status" value="1"/>
</dbReference>
<sequence length="176" mass="19503">MIAVTGSPAITTERLTLRMPAARDWEPVAGFLTSDRVRYIGGTLTRDKAWRAFGHMVGHWVLRGYGMFIFTLRGSDEALGMAGPWYPEGWPEHEIGWSVFSEAGEGQGYAREAAEAARRHAFQNLGWKTAVSYIHPHNVRSLALAERLGAVRDEDASFPGDGPALVFRHPGPEARR</sequence>
<dbReference type="PANTHER" id="PTHR43792:SF1">
    <property type="entry name" value="N-ACETYLTRANSFERASE DOMAIN-CONTAINING PROTEIN"/>
    <property type="match status" value="1"/>
</dbReference>
<organism evidence="2 3">
    <name type="scientific">Cereibacter azotoformans</name>
    <dbReference type="NCBI Taxonomy" id="43057"/>
    <lineage>
        <taxon>Bacteria</taxon>
        <taxon>Pseudomonadati</taxon>
        <taxon>Pseudomonadota</taxon>
        <taxon>Alphaproteobacteria</taxon>
        <taxon>Rhodobacterales</taxon>
        <taxon>Paracoccaceae</taxon>
        <taxon>Cereibacter</taxon>
    </lineage>
</organism>
<reference evidence="2 3" key="1">
    <citation type="submission" date="2018-04" db="EMBL/GenBank/DDBJ databases">
        <title>Genomic Encyclopedia of Type Strains, Phase III (KMG-III): the genomes of soil and plant-associated and newly described type strains.</title>
        <authorList>
            <person name="Whitman W."/>
        </authorList>
    </citation>
    <scope>NUCLEOTIDE SEQUENCE [LARGE SCALE GENOMIC DNA]</scope>
    <source>
        <strain evidence="2 3">KA25</strain>
    </source>
</reference>
<dbReference type="InterPro" id="IPR051531">
    <property type="entry name" value="N-acetyltransferase"/>
</dbReference>
<keyword evidence="2" id="KW-0808">Transferase</keyword>
<protein>
    <submittedName>
        <fullName evidence="2">RimJ/RimL family protein N-acetyltransferase</fullName>
    </submittedName>
</protein>
<accession>A0A2T5KEF7</accession>
<dbReference type="GO" id="GO:0016747">
    <property type="term" value="F:acyltransferase activity, transferring groups other than amino-acyl groups"/>
    <property type="evidence" value="ECO:0007669"/>
    <property type="project" value="InterPro"/>
</dbReference>
<dbReference type="InterPro" id="IPR000182">
    <property type="entry name" value="GNAT_dom"/>
</dbReference>
<dbReference type="Gene3D" id="3.40.630.30">
    <property type="match status" value="1"/>
</dbReference>
<gene>
    <name evidence="2" type="ORF">C8J28_10187</name>
</gene>
<dbReference type="PANTHER" id="PTHR43792">
    <property type="entry name" value="GNAT FAMILY, PUTATIVE (AFU_ORTHOLOGUE AFUA_3G00765)-RELATED-RELATED"/>
    <property type="match status" value="1"/>
</dbReference>
<dbReference type="EMBL" id="QAOT01000001">
    <property type="protein sequence ID" value="PTR20767.1"/>
    <property type="molecule type" value="Genomic_DNA"/>
</dbReference>
<evidence type="ECO:0000259" key="1">
    <source>
        <dbReference type="PROSITE" id="PS51186"/>
    </source>
</evidence>
<dbReference type="RefSeq" id="WP_011907245.1">
    <property type="nucleotide sequence ID" value="NZ_CP089965.1"/>
</dbReference>
<dbReference type="Pfam" id="PF13302">
    <property type="entry name" value="Acetyltransf_3"/>
    <property type="match status" value="1"/>
</dbReference>
<keyword evidence="3" id="KW-1185">Reference proteome</keyword>